<reference evidence="2" key="1">
    <citation type="journal article" date="2013" name="Science">
        <title>The Amborella genome and the evolution of flowering plants.</title>
        <authorList>
            <consortium name="Amborella Genome Project"/>
        </authorList>
    </citation>
    <scope>NUCLEOTIDE SEQUENCE [LARGE SCALE GENOMIC DNA]</scope>
</reference>
<dbReference type="Proteomes" id="UP000017836">
    <property type="component" value="Unassembled WGS sequence"/>
</dbReference>
<accession>W1P1S4</accession>
<keyword evidence="2" id="KW-1185">Reference proteome</keyword>
<sequence length="72" mass="7513">MEAFENGAHEKGFLSCMEGVLEGKEIGTGGVIVISTGSGIMTVIGTKTVVEEEIKMEKESETGIIVIASVPL</sequence>
<organism evidence="1 2">
    <name type="scientific">Amborella trichopoda</name>
    <dbReference type="NCBI Taxonomy" id="13333"/>
    <lineage>
        <taxon>Eukaryota</taxon>
        <taxon>Viridiplantae</taxon>
        <taxon>Streptophyta</taxon>
        <taxon>Embryophyta</taxon>
        <taxon>Tracheophyta</taxon>
        <taxon>Spermatophyta</taxon>
        <taxon>Magnoliopsida</taxon>
        <taxon>Amborellales</taxon>
        <taxon>Amborellaceae</taxon>
        <taxon>Amborella</taxon>
    </lineage>
</organism>
<name>W1P1S4_AMBTC</name>
<dbReference type="AlphaFoldDB" id="W1P1S4"/>
<protein>
    <submittedName>
        <fullName evidence="1">Uncharacterized protein</fullName>
    </submittedName>
</protein>
<evidence type="ECO:0000313" key="2">
    <source>
        <dbReference type="Proteomes" id="UP000017836"/>
    </source>
</evidence>
<gene>
    <name evidence="1" type="ORF">AMTR_s00078p00091960</name>
</gene>
<dbReference type="HOGENOM" id="CLU_2725584_0_0_1"/>
<dbReference type="Gramene" id="ERN03782">
    <property type="protein sequence ID" value="ERN03782"/>
    <property type="gene ID" value="AMTR_s00078p00091960"/>
</dbReference>
<dbReference type="EMBL" id="KI394330">
    <property type="protein sequence ID" value="ERN03782.1"/>
    <property type="molecule type" value="Genomic_DNA"/>
</dbReference>
<proteinExistence type="predicted"/>
<evidence type="ECO:0000313" key="1">
    <source>
        <dbReference type="EMBL" id="ERN03782.1"/>
    </source>
</evidence>